<evidence type="ECO:0000256" key="9">
    <source>
        <dbReference type="HAMAP-Rule" id="MF_02040"/>
    </source>
</evidence>
<evidence type="ECO:0000256" key="2">
    <source>
        <dbReference type="ARBA" id="ARBA00008205"/>
    </source>
</evidence>
<keyword evidence="3 9" id="KW-0479">Metal-binding</keyword>
<dbReference type="GO" id="GO:0051539">
    <property type="term" value="F:4 iron, 4 sulfur cluster binding"/>
    <property type="evidence" value="ECO:0007669"/>
    <property type="project" value="TreeGrafter"/>
</dbReference>
<dbReference type="GO" id="GO:0005524">
    <property type="term" value="F:ATP binding"/>
    <property type="evidence" value="ECO:0007669"/>
    <property type="project" value="UniProtKB-UniRule"/>
</dbReference>
<gene>
    <name evidence="11" type="ORF">ADH67_10540</name>
</gene>
<evidence type="ECO:0000256" key="7">
    <source>
        <dbReference type="ARBA" id="ARBA00023014"/>
    </source>
</evidence>
<dbReference type="CDD" id="cd02037">
    <property type="entry name" value="Mrp_NBP35"/>
    <property type="match status" value="1"/>
</dbReference>
<evidence type="ECO:0000256" key="1">
    <source>
        <dbReference type="ARBA" id="ARBA00007352"/>
    </source>
</evidence>
<evidence type="ECO:0000256" key="8">
    <source>
        <dbReference type="ARBA" id="ARBA00024036"/>
    </source>
</evidence>
<evidence type="ECO:0000256" key="3">
    <source>
        <dbReference type="ARBA" id="ARBA00022723"/>
    </source>
</evidence>
<comment type="similarity">
    <text evidence="1">In the N-terminal section; belongs to the MIP18 family.</text>
</comment>
<dbReference type="FunFam" id="3.40.50.300:FF:000418">
    <property type="entry name" value="Iron-sulfur cluster carrier protein"/>
    <property type="match status" value="1"/>
</dbReference>
<dbReference type="SUPFAM" id="SSF117916">
    <property type="entry name" value="Fe-S cluster assembly (FSCA) domain-like"/>
    <property type="match status" value="1"/>
</dbReference>
<name>A0A227KDT1_9BURK</name>
<comment type="caution">
    <text evidence="11">The sequence shown here is derived from an EMBL/GenBank/DDBJ whole genome shotgun (WGS) entry which is preliminary data.</text>
</comment>
<dbReference type="InterPro" id="IPR034904">
    <property type="entry name" value="FSCA_dom_sf"/>
</dbReference>
<keyword evidence="7 9" id="KW-0411">Iron-sulfur</keyword>
<dbReference type="PANTHER" id="PTHR42961:SF2">
    <property type="entry name" value="IRON-SULFUR PROTEIN NUBPL"/>
    <property type="match status" value="1"/>
</dbReference>
<comment type="function">
    <text evidence="9">Binds and transfers iron-sulfur (Fe-S) clusters to target apoproteins. Can hydrolyze ATP.</text>
</comment>
<dbReference type="PROSITE" id="PS01215">
    <property type="entry name" value="MRP"/>
    <property type="match status" value="1"/>
</dbReference>
<dbReference type="Pfam" id="PF01883">
    <property type="entry name" value="FeS_assembly_P"/>
    <property type="match status" value="1"/>
</dbReference>
<evidence type="ECO:0000256" key="4">
    <source>
        <dbReference type="ARBA" id="ARBA00022741"/>
    </source>
</evidence>
<dbReference type="GeneID" id="78362045"/>
<evidence type="ECO:0000313" key="12">
    <source>
        <dbReference type="Proteomes" id="UP000214610"/>
    </source>
</evidence>
<keyword evidence="4 9" id="KW-0547">Nucleotide-binding</keyword>
<dbReference type="InterPro" id="IPR033756">
    <property type="entry name" value="YlxH/NBP35"/>
</dbReference>
<dbReference type="Gene3D" id="3.40.50.300">
    <property type="entry name" value="P-loop containing nucleotide triphosphate hydrolases"/>
    <property type="match status" value="1"/>
</dbReference>
<dbReference type="PANTHER" id="PTHR42961">
    <property type="entry name" value="IRON-SULFUR PROTEIN NUBPL"/>
    <property type="match status" value="1"/>
</dbReference>
<dbReference type="InterPro" id="IPR000808">
    <property type="entry name" value="Mrp-like_CS"/>
</dbReference>
<dbReference type="AlphaFoldDB" id="A0A227KDT1"/>
<sequence>MDEKIEQKVRHLLKEVVDPNTGKDLVASKSVKKIEDVDDKLKILIDLDYPAKTQIPVVKNLVEAKLAENHIEADVEVKQNIIAHQVQRGVKVFDNVRNVIAVSSGKGGVGKSTVAANLALALQAEGAKVGLLDADIYGPSQPTMLGLKGGAVTKDGKTLEPLDGHGLQVASIGVLIDPDEPMIWRGPLAVSALQQLIKQTNWHDLDYLIVDMPPGTGDIQLSLSQEVPLTGAIVVTTPQDIALMDAKKGLVMFEKVNVPILGIIENMATHICSKCGHEEHIFGEGGAKKMAEQYGVKFLGEIPLDINIRLSMDKGEPIVEAAPDSKVAQVYKEIARKVGVLVSERNKDYSAKMPSIKVSND</sequence>
<dbReference type="Gene3D" id="3.30.300.130">
    <property type="entry name" value="Fe-S cluster assembly (FSCA)"/>
    <property type="match status" value="1"/>
</dbReference>
<dbReference type="InterPro" id="IPR019591">
    <property type="entry name" value="Mrp/NBP35_ATP-bd"/>
</dbReference>
<dbReference type="SUPFAM" id="SSF52540">
    <property type="entry name" value="P-loop containing nucleoside triphosphate hydrolases"/>
    <property type="match status" value="1"/>
</dbReference>
<dbReference type="NCBIfam" id="NF008669">
    <property type="entry name" value="PRK11670.1"/>
    <property type="match status" value="1"/>
</dbReference>
<organism evidence="11 12">
    <name type="scientific">Turicimonas muris</name>
    <dbReference type="NCBI Taxonomy" id="1796652"/>
    <lineage>
        <taxon>Bacteria</taxon>
        <taxon>Pseudomonadati</taxon>
        <taxon>Pseudomonadota</taxon>
        <taxon>Betaproteobacteria</taxon>
        <taxon>Burkholderiales</taxon>
        <taxon>Sutterellaceae</taxon>
        <taxon>Turicimonas</taxon>
    </lineage>
</organism>
<dbReference type="GO" id="GO:0046872">
    <property type="term" value="F:metal ion binding"/>
    <property type="evidence" value="ECO:0007669"/>
    <property type="project" value="UniProtKB-KW"/>
</dbReference>
<comment type="subunit">
    <text evidence="9">Homodimer.</text>
</comment>
<feature type="domain" description="MIP18 family-like" evidence="10">
    <location>
        <begin position="6"/>
        <end position="77"/>
    </location>
</feature>
<evidence type="ECO:0000313" key="11">
    <source>
        <dbReference type="EMBL" id="OXE45586.1"/>
    </source>
</evidence>
<dbReference type="GO" id="GO:0005829">
    <property type="term" value="C:cytosol"/>
    <property type="evidence" value="ECO:0007669"/>
    <property type="project" value="TreeGrafter"/>
</dbReference>
<dbReference type="Proteomes" id="UP000214610">
    <property type="component" value="Unassembled WGS sequence"/>
</dbReference>
<keyword evidence="6 9" id="KW-0408">Iron</keyword>
<dbReference type="RefSeq" id="WP_066594047.1">
    <property type="nucleotide sequence ID" value="NZ_CAMVZA010000001.1"/>
</dbReference>
<dbReference type="InterPro" id="IPR027417">
    <property type="entry name" value="P-loop_NTPase"/>
</dbReference>
<accession>A0A227KDT1</accession>
<feature type="binding site" evidence="9">
    <location>
        <begin position="105"/>
        <end position="112"/>
    </location>
    <ligand>
        <name>ATP</name>
        <dbReference type="ChEBI" id="CHEBI:30616"/>
    </ligand>
</feature>
<dbReference type="GO" id="GO:0016887">
    <property type="term" value="F:ATP hydrolysis activity"/>
    <property type="evidence" value="ECO:0007669"/>
    <property type="project" value="UniProtKB-UniRule"/>
</dbReference>
<evidence type="ECO:0000256" key="5">
    <source>
        <dbReference type="ARBA" id="ARBA00022840"/>
    </source>
</evidence>
<dbReference type="InterPro" id="IPR002744">
    <property type="entry name" value="MIP18-like"/>
</dbReference>
<comment type="similarity">
    <text evidence="8 9">Belongs to the Mrp/NBP35 ATP-binding proteins family.</text>
</comment>
<evidence type="ECO:0000259" key="10">
    <source>
        <dbReference type="Pfam" id="PF01883"/>
    </source>
</evidence>
<dbReference type="EMBL" id="NHMP01000008">
    <property type="protein sequence ID" value="OXE45586.1"/>
    <property type="molecule type" value="Genomic_DNA"/>
</dbReference>
<dbReference type="HAMAP" id="MF_02040">
    <property type="entry name" value="Mrp_NBP35"/>
    <property type="match status" value="1"/>
</dbReference>
<comment type="similarity">
    <text evidence="2">In the C-terminal section; belongs to the Mrp/NBP35 ATP-binding proteins family.</text>
</comment>
<proteinExistence type="inferred from homology"/>
<protein>
    <recommendedName>
        <fullName evidence="9">Iron-sulfur cluster carrier protein</fullName>
    </recommendedName>
</protein>
<reference evidence="12" key="1">
    <citation type="submission" date="2017-05" db="EMBL/GenBank/DDBJ databases">
        <title>Improved OligoMM genomes.</title>
        <authorList>
            <person name="Garzetti D."/>
        </authorList>
    </citation>
    <scope>NUCLEOTIDE SEQUENCE [LARGE SCALE GENOMIC DNA]</scope>
    <source>
        <strain evidence="12">YL45</strain>
    </source>
</reference>
<dbReference type="GO" id="GO:0016226">
    <property type="term" value="P:iron-sulfur cluster assembly"/>
    <property type="evidence" value="ECO:0007669"/>
    <property type="project" value="InterPro"/>
</dbReference>
<keyword evidence="5 9" id="KW-0067">ATP-binding</keyword>
<dbReference type="InterPro" id="IPR044304">
    <property type="entry name" value="NUBPL-like"/>
</dbReference>
<evidence type="ECO:0000256" key="6">
    <source>
        <dbReference type="ARBA" id="ARBA00023004"/>
    </source>
</evidence>
<dbReference type="Pfam" id="PF10609">
    <property type="entry name" value="ParA"/>
    <property type="match status" value="1"/>
</dbReference>
<keyword evidence="9" id="KW-0378">Hydrolase</keyword>
<dbReference type="GO" id="GO:0140663">
    <property type="term" value="F:ATP-dependent FeS chaperone activity"/>
    <property type="evidence" value="ECO:0007669"/>
    <property type="project" value="InterPro"/>
</dbReference>
<keyword evidence="12" id="KW-1185">Reference proteome</keyword>